<gene>
    <name evidence="2" type="ORF">TeGR_g6690</name>
</gene>
<keyword evidence="3" id="KW-1185">Reference proteome</keyword>
<dbReference type="Proteomes" id="UP001165060">
    <property type="component" value="Unassembled WGS sequence"/>
</dbReference>
<evidence type="ECO:0000256" key="1">
    <source>
        <dbReference type="SAM" id="MobiDB-lite"/>
    </source>
</evidence>
<organism evidence="2 3">
    <name type="scientific">Tetraparma gracilis</name>
    <dbReference type="NCBI Taxonomy" id="2962635"/>
    <lineage>
        <taxon>Eukaryota</taxon>
        <taxon>Sar</taxon>
        <taxon>Stramenopiles</taxon>
        <taxon>Ochrophyta</taxon>
        <taxon>Bolidophyceae</taxon>
        <taxon>Parmales</taxon>
        <taxon>Triparmaceae</taxon>
        <taxon>Tetraparma</taxon>
    </lineage>
</organism>
<feature type="compositionally biased region" description="Basic and acidic residues" evidence="1">
    <location>
        <begin position="72"/>
        <end position="88"/>
    </location>
</feature>
<feature type="non-terminal residue" evidence="2">
    <location>
        <position position="1"/>
    </location>
</feature>
<feature type="compositionally biased region" description="Gly residues" evidence="1">
    <location>
        <begin position="59"/>
        <end position="71"/>
    </location>
</feature>
<dbReference type="EMBL" id="BRYB01001822">
    <property type="protein sequence ID" value="GMI34393.1"/>
    <property type="molecule type" value="Genomic_DNA"/>
</dbReference>
<comment type="caution">
    <text evidence="2">The sequence shown here is derived from an EMBL/GenBank/DDBJ whole genome shotgun (WGS) entry which is preliminary data.</text>
</comment>
<feature type="compositionally biased region" description="Low complexity" evidence="1">
    <location>
        <begin position="32"/>
        <end position="45"/>
    </location>
</feature>
<feature type="region of interest" description="Disordered" evidence="1">
    <location>
        <begin position="25"/>
        <end position="92"/>
    </location>
</feature>
<name>A0ABQ6MVK1_9STRA</name>
<reference evidence="2 3" key="1">
    <citation type="journal article" date="2023" name="Commun. Biol.">
        <title>Genome analysis of Parmales, the sister group of diatoms, reveals the evolutionary specialization of diatoms from phago-mixotrophs to photoautotrophs.</title>
        <authorList>
            <person name="Ban H."/>
            <person name="Sato S."/>
            <person name="Yoshikawa S."/>
            <person name="Yamada K."/>
            <person name="Nakamura Y."/>
            <person name="Ichinomiya M."/>
            <person name="Sato N."/>
            <person name="Blanc-Mathieu R."/>
            <person name="Endo H."/>
            <person name="Kuwata A."/>
            <person name="Ogata H."/>
        </authorList>
    </citation>
    <scope>NUCLEOTIDE SEQUENCE [LARGE SCALE GENOMIC DNA]</scope>
</reference>
<accession>A0ABQ6MVK1</accession>
<evidence type="ECO:0000313" key="3">
    <source>
        <dbReference type="Proteomes" id="UP001165060"/>
    </source>
</evidence>
<evidence type="ECO:0000313" key="2">
    <source>
        <dbReference type="EMBL" id="GMI34393.1"/>
    </source>
</evidence>
<protein>
    <submittedName>
        <fullName evidence="2">Uncharacterized protein</fullName>
    </submittedName>
</protein>
<sequence>SHALSFSDPELLEFSANGCFLLLSLGDEHDPNAAGGPDEPPGAGEVRAGPGPATARLPGQGGGDEGGGDGARGPRLDEDGGEKRDEPAPRAAGRNFLFSTSFDLSAFLTLASPITQEFGSLDDPLSPPPSPTGSLAKPYPECAPAPPGLRYLKVTLSVDKPLLTEPAQLLRHNPITITTRNARDLPGVRVTSLAHREHVTPTAFKLLDLHAEQPYVVVRPLAGGGALLPRASRSGPLPHRPDVDVGFTAAYVTGHLDRQRLMEAVRDCPLRVELQDRQPRKTEAERLGEARRYEMLLAGGHAVEEGEGAQPGKGGLTAPMDVFDVDALRLKDLRGEWETAGDGCAHGSATLPLGGMLDQAKQLSLAYKAATMKLQGSKEKPPAPPQPKIKQRVDVYQEKRRRIPKGGLDEWQLTETELLIRKTGNYLSDSEVPLQHADLHLNNRSSSTSLGLTVTLGAPLASLGEGLAERTGPPDPVMFMPFTRAVFSFE</sequence>
<proteinExistence type="predicted"/>